<dbReference type="InterPro" id="IPR016095">
    <property type="entry name" value="Ribosomal_uL1_3-a/b-sand"/>
</dbReference>
<dbReference type="KEGG" id="ttr:Tter_1822"/>
<dbReference type="Gene3D" id="3.30.190.20">
    <property type="match status" value="1"/>
</dbReference>
<dbReference type="Proteomes" id="UP000000323">
    <property type="component" value="Chromosome 1"/>
</dbReference>
<evidence type="ECO:0000256" key="9">
    <source>
        <dbReference type="HAMAP-Rule" id="MF_01318"/>
    </source>
</evidence>
<dbReference type="AlphaFoldDB" id="D1CD63"/>
<dbReference type="InterPro" id="IPR028364">
    <property type="entry name" value="Ribosomal_uL1/biogenesis"/>
</dbReference>
<evidence type="ECO:0000256" key="6">
    <source>
        <dbReference type="ARBA" id="ARBA00022980"/>
    </source>
</evidence>
<keyword evidence="7 9" id="KW-0687">Ribonucleoprotein</keyword>
<comment type="function">
    <text evidence="9">Protein L1 is also a translational repressor protein, it controls the translation of the L11 operon by binding to its mRNA.</text>
</comment>
<dbReference type="OrthoDB" id="9803740at2"/>
<evidence type="ECO:0000256" key="1">
    <source>
        <dbReference type="ARBA" id="ARBA00010531"/>
    </source>
</evidence>
<dbReference type="InterPro" id="IPR005878">
    <property type="entry name" value="Ribosom_uL1_bac-type"/>
</dbReference>
<dbReference type="STRING" id="525904.Tter_1822"/>
<keyword evidence="12" id="KW-1185">Reference proteome</keyword>
<protein>
    <recommendedName>
        <fullName evidence="8 9">Large ribosomal subunit protein uL1</fullName>
    </recommendedName>
</protein>
<name>D1CD63_THET1</name>
<gene>
    <name evidence="9" type="primary">rplA</name>
    <name evidence="11" type="ordered locus">Tter_1822</name>
</gene>
<evidence type="ECO:0000256" key="3">
    <source>
        <dbReference type="ARBA" id="ARBA00022730"/>
    </source>
</evidence>
<dbReference type="GO" id="GO:0019843">
    <property type="term" value="F:rRNA binding"/>
    <property type="evidence" value="ECO:0007669"/>
    <property type="project" value="UniProtKB-UniRule"/>
</dbReference>
<evidence type="ECO:0000256" key="4">
    <source>
        <dbReference type="ARBA" id="ARBA00022845"/>
    </source>
</evidence>
<organism evidence="11 12">
    <name type="scientific">Thermobaculum terrenum (strain ATCC BAA-798 / CCMEE 7001 / YNP1)</name>
    <dbReference type="NCBI Taxonomy" id="525904"/>
    <lineage>
        <taxon>Bacteria</taxon>
        <taxon>Bacillati</taxon>
        <taxon>Chloroflexota</taxon>
        <taxon>Chloroflexia</taxon>
        <taxon>Candidatus Thermobaculales</taxon>
        <taxon>Candidatus Thermobaculaceae</taxon>
        <taxon>Thermobaculum</taxon>
    </lineage>
</organism>
<dbReference type="GO" id="GO:0000049">
    <property type="term" value="F:tRNA binding"/>
    <property type="evidence" value="ECO:0007669"/>
    <property type="project" value="UniProtKB-KW"/>
</dbReference>
<dbReference type="FunFam" id="3.40.50.790:FF:000001">
    <property type="entry name" value="50S ribosomal protein L1"/>
    <property type="match status" value="1"/>
</dbReference>
<dbReference type="GO" id="GO:0003735">
    <property type="term" value="F:structural constituent of ribosome"/>
    <property type="evidence" value="ECO:0007669"/>
    <property type="project" value="InterPro"/>
</dbReference>
<evidence type="ECO:0000256" key="5">
    <source>
        <dbReference type="ARBA" id="ARBA00022884"/>
    </source>
</evidence>
<dbReference type="PROSITE" id="PS01199">
    <property type="entry name" value="RIBOSOMAL_L1"/>
    <property type="match status" value="1"/>
</dbReference>
<dbReference type="EMBL" id="CP001825">
    <property type="protein sequence ID" value="ACZ42728.1"/>
    <property type="molecule type" value="Genomic_DNA"/>
</dbReference>
<sequence length="242" mass="26505">MAKKRGKRYLEALKLVDESKIYSPQEAIKIVKETASKTANFDATIEAHLRLGIDPRHADQQVRGTVTLPAGTGKPVRILVFAQGEAERIAQEAGADYVGSDDLIRRIENEGWLDFDVALATPDMMAKVGRLGRILGRRGLMPNPRSGTIVQPQDLPRAIQEIRKGKVEFRNDRTGILHVPIGKASFTEEQLRQNFDALMDAVLKAKPSGAKGTYIKSIYLTSTMGPSVQVDVSEAQAEAKAA</sequence>
<dbReference type="GO" id="GO:0015934">
    <property type="term" value="C:large ribosomal subunit"/>
    <property type="evidence" value="ECO:0007669"/>
    <property type="project" value="InterPro"/>
</dbReference>
<dbReference type="GO" id="GO:0006412">
    <property type="term" value="P:translation"/>
    <property type="evidence" value="ECO:0007669"/>
    <property type="project" value="UniProtKB-UniRule"/>
</dbReference>
<comment type="function">
    <text evidence="9">Binds directly to 23S rRNA. The L1 stalk is quite mobile in the ribosome, and is involved in E site tRNA release.</text>
</comment>
<dbReference type="InterPro" id="IPR002143">
    <property type="entry name" value="Ribosomal_uL1"/>
</dbReference>
<evidence type="ECO:0000256" key="10">
    <source>
        <dbReference type="RuleBase" id="RU000659"/>
    </source>
</evidence>
<keyword evidence="3 9" id="KW-0699">rRNA-binding</keyword>
<dbReference type="Gene3D" id="3.40.50.790">
    <property type="match status" value="1"/>
</dbReference>
<evidence type="ECO:0000313" key="11">
    <source>
        <dbReference type="EMBL" id="ACZ42728.1"/>
    </source>
</evidence>
<dbReference type="CDD" id="cd00403">
    <property type="entry name" value="Ribosomal_L1"/>
    <property type="match status" value="1"/>
</dbReference>
<dbReference type="InterPro" id="IPR023673">
    <property type="entry name" value="Ribosomal_uL1_CS"/>
</dbReference>
<dbReference type="eggNOG" id="COG0081">
    <property type="taxonomic scope" value="Bacteria"/>
</dbReference>
<dbReference type="PIRSF" id="PIRSF002155">
    <property type="entry name" value="Ribosomal_L1"/>
    <property type="match status" value="1"/>
</dbReference>
<dbReference type="HAMAP" id="MF_01318_B">
    <property type="entry name" value="Ribosomal_uL1_B"/>
    <property type="match status" value="1"/>
</dbReference>
<dbReference type="HOGENOM" id="CLU_062853_0_0_0"/>
<dbReference type="NCBIfam" id="TIGR01169">
    <property type="entry name" value="rplA_bact"/>
    <property type="match status" value="1"/>
</dbReference>
<evidence type="ECO:0000256" key="8">
    <source>
        <dbReference type="ARBA" id="ARBA00035241"/>
    </source>
</evidence>
<dbReference type="SUPFAM" id="SSF56808">
    <property type="entry name" value="Ribosomal protein L1"/>
    <property type="match status" value="1"/>
</dbReference>
<keyword evidence="2 9" id="KW-0678">Repressor</keyword>
<dbReference type="GO" id="GO:0006417">
    <property type="term" value="P:regulation of translation"/>
    <property type="evidence" value="ECO:0007669"/>
    <property type="project" value="UniProtKB-KW"/>
</dbReference>
<keyword evidence="4 9" id="KW-0810">Translation regulation</keyword>
<dbReference type="Pfam" id="PF00687">
    <property type="entry name" value="Ribosomal_L1"/>
    <property type="match status" value="1"/>
</dbReference>
<comment type="similarity">
    <text evidence="1 9 10">Belongs to the universal ribosomal protein uL1 family.</text>
</comment>
<reference evidence="12" key="1">
    <citation type="journal article" date="2010" name="Stand. Genomic Sci.">
        <title>Complete genome sequence of 'Thermobaculum terrenum' type strain (YNP1).</title>
        <authorList>
            <person name="Kiss H."/>
            <person name="Cleland D."/>
            <person name="Lapidus A."/>
            <person name="Lucas S."/>
            <person name="Glavina Del Rio T."/>
            <person name="Nolan M."/>
            <person name="Tice H."/>
            <person name="Han C."/>
            <person name="Goodwin L."/>
            <person name="Pitluck S."/>
            <person name="Liolios K."/>
            <person name="Ivanova N."/>
            <person name="Mavromatis K."/>
            <person name="Ovchinnikova G."/>
            <person name="Pati A."/>
            <person name="Chen A."/>
            <person name="Palaniappan K."/>
            <person name="Land M."/>
            <person name="Hauser L."/>
            <person name="Chang Y."/>
            <person name="Jeffries C."/>
            <person name="Lu M."/>
            <person name="Brettin T."/>
            <person name="Detter J."/>
            <person name="Goker M."/>
            <person name="Tindall B."/>
            <person name="Beck B."/>
            <person name="McDermott T."/>
            <person name="Woyke T."/>
            <person name="Bristow J."/>
            <person name="Eisen J."/>
            <person name="Markowitz V."/>
            <person name="Hugenholtz P."/>
            <person name="Kyrpides N."/>
            <person name="Klenk H."/>
            <person name="Cheng J."/>
        </authorList>
    </citation>
    <scope>NUCLEOTIDE SEQUENCE [LARGE SCALE GENOMIC DNA]</scope>
    <source>
        <strain evidence="12">ATCC BAA-798 / YNP1</strain>
    </source>
</reference>
<keyword evidence="9" id="KW-0820">tRNA-binding</keyword>
<keyword evidence="5 9" id="KW-0694">RNA-binding</keyword>
<comment type="subunit">
    <text evidence="9">Part of the 50S ribosomal subunit.</text>
</comment>
<evidence type="ECO:0000256" key="7">
    <source>
        <dbReference type="ARBA" id="ARBA00023274"/>
    </source>
</evidence>
<evidence type="ECO:0000313" key="12">
    <source>
        <dbReference type="Proteomes" id="UP000000323"/>
    </source>
</evidence>
<evidence type="ECO:0000256" key="2">
    <source>
        <dbReference type="ARBA" id="ARBA00022491"/>
    </source>
</evidence>
<dbReference type="InterPro" id="IPR023674">
    <property type="entry name" value="Ribosomal_uL1-like"/>
</dbReference>
<keyword evidence="6 9" id="KW-0689">Ribosomal protein</keyword>
<dbReference type="PANTHER" id="PTHR36427:SF3">
    <property type="entry name" value="LARGE RIBOSOMAL SUBUNIT PROTEIN UL1M"/>
    <property type="match status" value="1"/>
</dbReference>
<dbReference type="RefSeq" id="WP_012875760.1">
    <property type="nucleotide sequence ID" value="NC_013525.1"/>
</dbReference>
<accession>D1CD63</accession>
<dbReference type="PANTHER" id="PTHR36427">
    <property type="entry name" value="54S RIBOSOMAL PROTEIN L1, MITOCHONDRIAL"/>
    <property type="match status" value="1"/>
</dbReference>
<proteinExistence type="inferred from homology"/>